<protein>
    <submittedName>
        <fullName evidence="2">Uncharacterized protein</fullName>
    </submittedName>
</protein>
<evidence type="ECO:0000256" key="1">
    <source>
        <dbReference type="SAM" id="Phobius"/>
    </source>
</evidence>
<sequence length="133" mass="15076">MDFMKKKWVMTVIIIGCFAVSGVIYYHNNKTIDVFSSMEGKTMWMLCCNSKCRASFEIPQKDYFEFQKENSNPASLGAAPMICEKCKEKSAFAAEKCPECGNVFLPNSITGDFADRCPECKYSQTQESRKKGQ</sequence>
<reference evidence="3" key="1">
    <citation type="submission" date="2017-02" db="EMBL/GenBank/DDBJ databases">
        <title>Comparative genomics and description of representatives of a novel lineage of planctomycetes thriving in anoxic sediments.</title>
        <authorList>
            <person name="Spring S."/>
            <person name="Bunk B."/>
            <person name="Sproer C."/>
        </authorList>
    </citation>
    <scope>NUCLEOTIDE SEQUENCE [LARGE SCALE GENOMIC DNA]</scope>
    <source>
        <strain evidence="3">SM-Chi-D1</strain>
    </source>
</reference>
<keyword evidence="1" id="KW-1133">Transmembrane helix</keyword>
<dbReference type="EMBL" id="CP019646">
    <property type="protein sequence ID" value="AQQ70996.1"/>
    <property type="molecule type" value="Genomic_DNA"/>
</dbReference>
<organism evidence="2 3">
    <name type="scientific">Limihaloglobus sulfuriphilus</name>
    <dbReference type="NCBI Taxonomy" id="1851148"/>
    <lineage>
        <taxon>Bacteria</taxon>
        <taxon>Pseudomonadati</taxon>
        <taxon>Planctomycetota</taxon>
        <taxon>Phycisphaerae</taxon>
        <taxon>Sedimentisphaerales</taxon>
        <taxon>Sedimentisphaeraceae</taxon>
        <taxon>Limihaloglobus</taxon>
    </lineage>
</organism>
<evidence type="ECO:0000313" key="3">
    <source>
        <dbReference type="Proteomes" id="UP000188181"/>
    </source>
</evidence>
<dbReference type="RefSeq" id="WP_146683216.1">
    <property type="nucleotide sequence ID" value="NZ_CP019646.1"/>
</dbReference>
<keyword evidence="1" id="KW-0812">Transmembrane</keyword>
<feature type="transmembrane region" description="Helical" evidence="1">
    <location>
        <begin position="7"/>
        <end position="27"/>
    </location>
</feature>
<evidence type="ECO:0000313" key="2">
    <source>
        <dbReference type="EMBL" id="AQQ70996.1"/>
    </source>
</evidence>
<dbReference type="Proteomes" id="UP000188181">
    <property type="component" value="Chromosome"/>
</dbReference>
<proteinExistence type="predicted"/>
<dbReference type="OrthoDB" id="8685152at2"/>
<name>A0A1Q2ME70_9BACT</name>
<keyword evidence="3" id="KW-1185">Reference proteome</keyword>
<dbReference type="AlphaFoldDB" id="A0A1Q2ME70"/>
<keyword evidence="1" id="KW-0472">Membrane</keyword>
<dbReference type="KEGG" id="pbas:SMSP2_01360"/>
<accession>A0A1Q2ME70</accession>
<gene>
    <name evidence="2" type="ORF">SMSP2_01360</name>
</gene>